<dbReference type="InterPro" id="IPR001647">
    <property type="entry name" value="HTH_TetR"/>
</dbReference>
<keyword evidence="3" id="KW-0804">Transcription</keyword>
<dbReference type="InterPro" id="IPR009057">
    <property type="entry name" value="Homeodomain-like_sf"/>
</dbReference>
<keyword evidence="1" id="KW-0805">Transcription regulation</keyword>
<evidence type="ECO:0000313" key="6">
    <source>
        <dbReference type="EMBL" id="MDH6281080.1"/>
    </source>
</evidence>
<evidence type="ECO:0000259" key="5">
    <source>
        <dbReference type="PROSITE" id="PS50977"/>
    </source>
</evidence>
<evidence type="ECO:0000256" key="1">
    <source>
        <dbReference type="ARBA" id="ARBA00023015"/>
    </source>
</evidence>
<evidence type="ECO:0000256" key="3">
    <source>
        <dbReference type="ARBA" id="ARBA00023163"/>
    </source>
</evidence>
<protein>
    <submittedName>
        <fullName evidence="6">AcrR family transcriptional regulator</fullName>
    </submittedName>
</protein>
<dbReference type="PRINTS" id="PR00455">
    <property type="entry name" value="HTHTETR"/>
</dbReference>
<dbReference type="SUPFAM" id="SSF46689">
    <property type="entry name" value="Homeodomain-like"/>
    <property type="match status" value="1"/>
</dbReference>
<feature type="DNA-binding region" description="H-T-H motif" evidence="4">
    <location>
        <begin position="34"/>
        <end position="53"/>
    </location>
</feature>
<dbReference type="InterPro" id="IPR050109">
    <property type="entry name" value="HTH-type_TetR-like_transc_reg"/>
</dbReference>
<evidence type="ECO:0000256" key="2">
    <source>
        <dbReference type="ARBA" id="ARBA00023125"/>
    </source>
</evidence>
<dbReference type="Pfam" id="PF00440">
    <property type="entry name" value="TetR_N"/>
    <property type="match status" value="1"/>
</dbReference>
<accession>A0ABT6MA13</accession>
<feature type="domain" description="HTH tetR-type" evidence="5">
    <location>
        <begin position="11"/>
        <end position="71"/>
    </location>
</feature>
<proteinExistence type="predicted"/>
<dbReference type="PANTHER" id="PTHR30055">
    <property type="entry name" value="HTH-TYPE TRANSCRIPTIONAL REGULATOR RUTR"/>
    <property type="match status" value="1"/>
</dbReference>
<dbReference type="Gene3D" id="1.10.357.10">
    <property type="entry name" value="Tetracycline Repressor, domain 2"/>
    <property type="match status" value="1"/>
</dbReference>
<dbReference type="EMBL" id="JARXVC010000005">
    <property type="protein sequence ID" value="MDH6281080.1"/>
    <property type="molecule type" value="Genomic_DNA"/>
</dbReference>
<organism evidence="6 7">
    <name type="scientific">Prescottella agglutinans</name>
    <dbReference type="NCBI Taxonomy" id="1644129"/>
    <lineage>
        <taxon>Bacteria</taxon>
        <taxon>Bacillati</taxon>
        <taxon>Actinomycetota</taxon>
        <taxon>Actinomycetes</taxon>
        <taxon>Mycobacteriales</taxon>
        <taxon>Nocardiaceae</taxon>
        <taxon>Prescottella</taxon>
    </lineage>
</organism>
<evidence type="ECO:0000313" key="7">
    <source>
        <dbReference type="Proteomes" id="UP001160334"/>
    </source>
</evidence>
<reference evidence="6 7" key="1">
    <citation type="submission" date="2023-04" db="EMBL/GenBank/DDBJ databases">
        <title>Forest soil microbial communities from Buena Vista Peninsula, Colon Province, Panama.</title>
        <authorList>
            <person name="Bouskill N."/>
        </authorList>
    </citation>
    <scope>NUCLEOTIDE SEQUENCE [LARGE SCALE GENOMIC DNA]</scope>
    <source>
        <strain evidence="6 7">CFH S0262</strain>
    </source>
</reference>
<dbReference type="PROSITE" id="PS01081">
    <property type="entry name" value="HTH_TETR_1"/>
    <property type="match status" value="1"/>
</dbReference>
<gene>
    <name evidence="6" type="ORF">M2280_002300</name>
</gene>
<dbReference type="Proteomes" id="UP001160334">
    <property type="component" value="Unassembled WGS sequence"/>
</dbReference>
<comment type="caution">
    <text evidence="6">The sequence shown here is derived from an EMBL/GenBank/DDBJ whole genome shotgun (WGS) entry which is preliminary data.</text>
</comment>
<keyword evidence="2 4" id="KW-0238">DNA-binding</keyword>
<dbReference type="InterPro" id="IPR036271">
    <property type="entry name" value="Tet_transcr_reg_TetR-rel_C_sf"/>
</dbReference>
<dbReference type="PROSITE" id="PS50977">
    <property type="entry name" value="HTH_TETR_2"/>
    <property type="match status" value="1"/>
</dbReference>
<name>A0ABT6MA13_9NOCA</name>
<sequence length="196" mass="21210">MPRNRQQIPKAERQAAVVARARDLFAEKGYRGTSMAEVGRSVGIAAAAVHWYFPTKDDLFAAVVDDLFKGVRAQVEADPSIAGDPREELVALLTESQRFRALHREAYERIEESEALRAVYATMQDALEGRLLAAISSRLPEGADVALIADAAHVLFEGLLISVRRLDRPLEDVLDLLIDALAAAASAKSVAGSSAD</sequence>
<dbReference type="PANTHER" id="PTHR30055:SF234">
    <property type="entry name" value="HTH-TYPE TRANSCRIPTIONAL REGULATOR BETI"/>
    <property type="match status" value="1"/>
</dbReference>
<dbReference type="SUPFAM" id="SSF48498">
    <property type="entry name" value="Tetracyclin repressor-like, C-terminal domain"/>
    <property type="match status" value="1"/>
</dbReference>
<keyword evidence="7" id="KW-1185">Reference proteome</keyword>
<evidence type="ECO:0000256" key="4">
    <source>
        <dbReference type="PROSITE-ProRule" id="PRU00335"/>
    </source>
</evidence>
<dbReference type="InterPro" id="IPR023772">
    <property type="entry name" value="DNA-bd_HTH_TetR-type_CS"/>
</dbReference>
<dbReference type="RefSeq" id="WP_280760417.1">
    <property type="nucleotide sequence ID" value="NZ_JARXVC010000005.1"/>
</dbReference>